<evidence type="ECO:0000313" key="2">
    <source>
        <dbReference type="Proteomes" id="UP000270924"/>
    </source>
</evidence>
<evidence type="ECO:0000313" key="1">
    <source>
        <dbReference type="EMBL" id="VDM13989.1"/>
    </source>
</evidence>
<name>A0A3P7ED42_WUCBA</name>
<dbReference type="Proteomes" id="UP000270924">
    <property type="component" value="Unassembled WGS sequence"/>
</dbReference>
<proteinExistence type="predicted"/>
<sequence>MLKYGMLLYVRLINRFFIRTVSLCKGTAHSTSDIDNLDIVSGITRSWMLILLVKGT</sequence>
<accession>A0A3P7ED42</accession>
<dbReference type="InParanoid" id="A0A3P7ED42"/>
<protein>
    <submittedName>
        <fullName evidence="1">Uncharacterized protein</fullName>
    </submittedName>
</protein>
<organism evidence="1 2">
    <name type="scientific">Wuchereria bancrofti</name>
    <dbReference type="NCBI Taxonomy" id="6293"/>
    <lineage>
        <taxon>Eukaryota</taxon>
        <taxon>Metazoa</taxon>
        <taxon>Ecdysozoa</taxon>
        <taxon>Nematoda</taxon>
        <taxon>Chromadorea</taxon>
        <taxon>Rhabditida</taxon>
        <taxon>Spirurina</taxon>
        <taxon>Spiruromorpha</taxon>
        <taxon>Filarioidea</taxon>
        <taxon>Onchocercidae</taxon>
        <taxon>Wuchereria</taxon>
    </lineage>
</organism>
<dbReference type="AlphaFoldDB" id="A0A3P7ED42"/>
<keyword evidence="2" id="KW-1185">Reference proteome</keyword>
<dbReference type="EMBL" id="UYWW01005189">
    <property type="protein sequence ID" value="VDM13989.1"/>
    <property type="molecule type" value="Genomic_DNA"/>
</dbReference>
<reference evidence="1 2" key="1">
    <citation type="submission" date="2018-11" db="EMBL/GenBank/DDBJ databases">
        <authorList>
            <consortium name="Pathogen Informatics"/>
        </authorList>
    </citation>
    <scope>NUCLEOTIDE SEQUENCE [LARGE SCALE GENOMIC DNA]</scope>
</reference>
<gene>
    <name evidence="1" type="ORF">WBA_LOCUS7375</name>
</gene>